<evidence type="ECO:0000313" key="1">
    <source>
        <dbReference type="EMBL" id="JAD57937.1"/>
    </source>
</evidence>
<dbReference type="EMBL" id="GBRH01239958">
    <property type="protein sequence ID" value="JAD57937.1"/>
    <property type="molecule type" value="Transcribed_RNA"/>
</dbReference>
<dbReference type="AlphaFoldDB" id="A0A0A9BF62"/>
<reference evidence="1" key="2">
    <citation type="journal article" date="2015" name="Data Brief">
        <title>Shoot transcriptome of the giant reed, Arundo donax.</title>
        <authorList>
            <person name="Barrero R.A."/>
            <person name="Guerrero F.D."/>
            <person name="Moolhuijzen P."/>
            <person name="Goolsby J.A."/>
            <person name="Tidwell J."/>
            <person name="Bellgard S.E."/>
            <person name="Bellgard M.I."/>
        </authorList>
    </citation>
    <scope>NUCLEOTIDE SEQUENCE</scope>
    <source>
        <tissue evidence="1">Shoot tissue taken approximately 20 cm above the soil surface</tissue>
    </source>
</reference>
<organism evidence="1">
    <name type="scientific">Arundo donax</name>
    <name type="common">Giant reed</name>
    <name type="synonym">Donax arundinaceus</name>
    <dbReference type="NCBI Taxonomy" id="35708"/>
    <lineage>
        <taxon>Eukaryota</taxon>
        <taxon>Viridiplantae</taxon>
        <taxon>Streptophyta</taxon>
        <taxon>Embryophyta</taxon>
        <taxon>Tracheophyta</taxon>
        <taxon>Spermatophyta</taxon>
        <taxon>Magnoliopsida</taxon>
        <taxon>Liliopsida</taxon>
        <taxon>Poales</taxon>
        <taxon>Poaceae</taxon>
        <taxon>PACMAD clade</taxon>
        <taxon>Arundinoideae</taxon>
        <taxon>Arundineae</taxon>
        <taxon>Arundo</taxon>
    </lineage>
</organism>
<proteinExistence type="predicted"/>
<name>A0A0A9BF62_ARUDO</name>
<reference evidence="1" key="1">
    <citation type="submission" date="2014-09" db="EMBL/GenBank/DDBJ databases">
        <authorList>
            <person name="Magalhaes I.L.F."/>
            <person name="Oliveira U."/>
            <person name="Santos F.R."/>
            <person name="Vidigal T.H.D.A."/>
            <person name="Brescovit A.D."/>
            <person name="Santos A.J."/>
        </authorList>
    </citation>
    <scope>NUCLEOTIDE SEQUENCE</scope>
    <source>
        <tissue evidence="1">Shoot tissue taken approximately 20 cm above the soil surface</tissue>
    </source>
</reference>
<sequence>MGTDLLWLLHHNHSFADPAYLLL</sequence>
<accession>A0A0A9BF62</accession>
<protein>
    <submittedName>
        <fullName evidence="1">Uncharacterized protein</fullName>
    </submittedName>
</protein>